<dbReference type="EMBL" id="KL597087">
    <property type="protein sequence ID" value="KER20140.1"/>
    <property type="molecule type" value="Genomic_DNA"/>
</dbReference>
<dbReference type="RefSeq" id="XP_009176109.1">
    <property type="nucleotide sequence ID" value="XM_009177845.1"/>
</dbReference>
<protein>
    <submittedName>
        <fullName evidence="2">Uncharacterized protein</fullName>
    </submittedName>
</protein>
<sequence>MKRPGAAHSVAWKHHEPEIQLGFRVGVSPSVRVFVICAKRGGDMGCIVSRNSAKVAENNHTQDKEENLENLETDGKTYVVFDIKPDSCATSGDYHEPSSTSEKAEQRRPARLAPIPNPPILTTEMIEEKLRRAEEKRERLLAARRLSCQRVKTSPTLIMQGHSITNKFSEPSIQEHRETTPWSLNWSGDEILTDEQLDALLLAEEERELAESGNNQTTGEIPGGRS</sequence>
<name>A0A074ZA77_OPIVI</name>
<proteinExistence type="predicted"/>
<evidence type="ECO:0000313" key="3">
    <source>
        <dbReference type="Proteomes" id="UP000054324"/>
    </source>
</evidence>
<accession>A0A074ZA77</accession>
<dbReference type="CTD" id="20325410"/>
<dbReference type="OrthoDB" id="6258586at2759"/>
<evidence type="ECO:0000313" key="2">
    <source>
        <dbReference type="EMBL" id="KER20140.1"/>
    </source>
</evidence>
<evidence type="ECO:0000256" key="1">
    <source>
        <dbReference type="SAM" id="MobiDB-lite"/>
    </source>
</evidence>
<dbReference type="GeneID" id="20325410"/>
<feature type="region of interest" description="Disordered" evidence="1">
    <location>
        <begin position="89"/>
        <end position="117"/>
    </location>
</feature>
<keyword evidence="3" id="KW-1185">Reference proteome</keyword>
<feature type="region of interest" description="Disordered" evidence="1">
    <location>
        <begin position="206"/>
        <end position="226"/>
    </location>
</feature>
<organism evidence="2 3">
    <name type="scientific">Opisthorchis viverrini</name>
    <name type="common">Southeast Asian liver fluke</name>
    <dbReference type="NCBI Taxonomy" id="6198"/>
    <lineage>
        <taxon>Eukaryota</taxon>
        <taxon>Metazoa</taxon>
        <taxon>Spiralia</taxon>
        <taxon>Lophotrochozoa</taxon>
        <taxon>Platyhelminthes</taxon>
        <taxon>Trematoda</taxon>
        <taxon>Digenea</taxon>
        <taxon>Opisthorchiida</taxon>
        <taxon>Opisthorchiata</taxon>
        <taxon>Opisthorchiidae</taxon>
        <taxon>Opisthorchis</taxon>
    </lineage>
</organism>
<reference evidence="2 3" key="1">
    <citation type="submission" date="2013-11" db="EMBL/GenBank/DDBJ databases">
        <title>Opisthorchis viverrini - life in the bile duct.</title>
        <authorList>
            <person name="Young N.D."/>
            <person name="Nagarajan N."/>
            <person name="Lin S.J."/>
            <person name="Korhonen P.K."/>
            <person name="Jex A.R."/>
            <person name="Hall R.S."/>
            <person name="Safavi-Hemami H."/>
            <person name="Kaewkong W."/>
            <person name="Bertrand D."/>
            <person name="Gao S."/>
            <person name="Seet Q."/>
            <person name="Wongkham S."/>
            <person name="Teh B.T."/>
            <person name="Wongkham C."/>
            <person name="Intapan P.M."/>
            <person name="Maleewong W."/>
            <person name="Yang X."/>
            <person name="Hu M."/>
            <person name="Wang Z."/>
            <person name="Hofmann A."/>
            <person name="Sternberg P.W."/>
            <person name="Tan P."/>
            <person name="Wang J."/>
            <person name="Gasser R.B."/>
        </authorList>
    </citation>
    <scope>NUCLEOTIDE SEQUENCE [LARGE SCALE GENOMIC DNA]</scope>
</reference>
<dbReference type="AlphaFoldDB" id="A0A074ZA77"/>
<dbReference type="Proteomes" id="UP000054324">
    <property type="component" value="Unassembled WGS sequence"/>
</dbReference>
<dbReference type="KEGG" id="ovi:T265_11242"/>
<gene>
    <name evidence="2" type="ORF">T265_11242</name>
</gene>